<dbReference type="Gene3D" id="3.40.50.720">
    <property type="entry name" value="NAD(P)-binding Rossmann-like Domain"/>
    <property type="match status" value="1"/>
</dbReference>
<evidence type="ECO:0000313" key="9">
    <source>
        <dbReference type="Proteomes" id="UP000245845"/>
    </source>
</evidence>
<dbReference type="OrthoDB" id="9771883at2"/>
<evidence type="ECO:0000256" key="2">
    <source>
        <dbReference type="ARBA" id="ARBA00009463"/>
    </source>
</evidence>
<dbReference type="InterPro" id="IPR013328">
    <property type="entry name" value="6PGD_dom2"/>
</dbReference>
<dbReference type="FunFam" id="3.40.50.720:FF:000009">
    <property type="entry name" value="Fatty oxidation complex, alpha subunit"/>
    <property type="match status" value="1"/>
</dbReference>
<dbReference type="Gene3D" id="1.10.1040.10">
    <property type="entry name" value="N-(1-d-carboxylethyl)-l-norvaline Dehydrogenase, domain 2"/>
    <property type="match status" value="1"/>
</dbReference>
<evidence type="ECO:0000256" key="3">
    <source>
        <dbReference type="ARBA" id="ARBA00023002"/>
    </source>
</evidence>
<dbReference type="GO" id="GO:0070403">
    <property type="term" value="F:NAD+ binding"/>
    <property type="evidence" value="ECO:0007669"/>
    <property type="project" value="InterPro"/>
</dbReference>
<name>A0A2Y9BLT8_9FIRM</name>
<dbReference type="InterPro" id="IPR006176">
    <property type="entry name" value="3-OHacyl-CoA_DH_NAD-bd"/>
</dbReference>
<dbReference type="GO" id="GO:0006635">
    <property type="term" value="P:fatty acid beta-oxidation"/>
    <property type="evidence" value="ECO:0007669"/>
    <property type="project" value="TreeGrafter"/>
</dbReference>
<comment type="caution">
    <text evidence="8">The sequence shown here is derived from an EMBL/GenBank/DDBJ whole genome shotgun (WGS) entry which is preliminary data.</text>
</comment>
<evidence type="ECO:0000256" key="1">
    <source>
        <dbReference type="ARBA" id="ARBA00005086"/>
    </source>
</evidence>
<accession>A0A2Y9BLT8</accession>
<keyword evidence="3" id="KW-0560">Oxidoreductase</keyword>
<evidence type="ECO:0000256" key="4">
    <source>
        <dbReference type="ARBA" id="ARBA00067747"/>
    </source>
</evidence>
<dbReference type="Pfam" id="PF00725">
    <property type="entry name" value="3HCDH"/>
    <property type="match status" value="1"/>
</dbReference>
<dbReference type="SUPFAM" id="SSF48179">
    <property type="entry name" value="6-phosphogluconate dehydrogenase C-terminal domain-like"/>
    <property type="match status" value="1"/>
</dbReference>
<sequence length="280" mass="30581">MDVKKVMVVGAGIMGSGIAQVCIEHGFETVLADISPEYAKAGAAKIEHFLQRKIEKGRMEENEKEKAMALLRAASIEEGADADLVIEAVTEDVEIKKEIFQKLDELCRPETILASNTSTISITLLAGATQRPEQVVGMHFFVPPPVMKLIEVIPGLLTSEETEKTAMETAEAFGKTPVKAPDSSAFLVNRLLVPMWNEAMFLVMEGNEPKDIDTAMKLGGNLPMGPLELADFAGLDTVLAVMTQMYTDLGEPKYRPCPLLKKMVNAGLLGRKSKTGFYNY</sequence>
<evidence type="ECO:0000259" key="7">
    <source>
        <dbReference type="Pfam" id="PF02737"/>
    </source>
</evidence>
<dbReference type="AlphaFoldDB" id="A0A2Y9BLT8"/>
<protein>
    <recommendedName>
        <fullName evidence="4">3-hydroxybutyryl-CoA dehydrogenase</fullName>
    </recommendedName>
</protein>
<dbReference type="EMBL" id="QGDL01000012">
    <property type="protein sequence ID" value="PWJ23798.1"/>
    <property type="molecule type" value="Genomic_DNA"/>
</dbReference>
<dbReference type="Proteomes" id="UP000245845">
    <property type="component" value="Unassembled WGS sequence"/>
</dbReference>
<dbReference type="GO" id="GO:0008691">
    <property type="term" value="F:3-hydroxybutyryl-CoA dehydrogenase activity"/>
    <property type="evidence" value="ECO:0007669"/>
    <property type="project" value="TreeGrafter"/>
</dbReference>
<evidence type="ECO:0000259" key="6">
    <source>
        <dbReference type="Pfam" id="PF00725"/>
    </source>
</evidence>
<comment type="pathway">
    <text evidence="1">Lipid metabolism; butanoate metabolism.</text>
</comment>
<proteinExistence type="inferred from homology"/>
<dbReference type="PIRSF" id="PIRSF000105">
    <property type="entry name" value="HCDH"/>
    <property type="match status" value="1"/>
</dbReference>
<feature type="domain" description="3-hydroxyacyl-CoA dehydrogenase NAD binding" evidence="7">
    <location>
        <begin position="5"/>
        <end position="181"/>
    </location>
</feature>
<reference evidence="8 9" key="1">
    <citation type="submission" date="2018-05" db="EMBL/GenBank/DDBJ databases">
        <title>The Hungate 1000. A catalogue of reference genomes from the rumen microbiome.</title>
        <authorList>
            <person name="Kelly W."/>
        </authorList>
    </citation>
    <scope>NUCLEOTIDE SEQUENCE [LARGE SCALE GENOMIC DNA]</scope>
    <source>
        <strain evidence="8 9">NLAE-zl-C242</strain>
    </source>
</reference>
<keyword evidence="9" id="KW-1185">Reference proteome</keyword>
<dbReference type="RefSeq" id="WP_109732635.1">
    <property type="nucleotide sequence ID" value="NZ_BAAACK010000025.1"/>
</dbReference>
<organism evidence="8 9">
    <name type="scientific">Faecalicatena orotica</name>
    <dbReference type="NCBI Taxonomy" id="1544"/>
    <lineage>
        <taxon>Bacteria</taxon>
        <taxon>Bacillati</taxon>
        <taxon>Bacillota</taxon>
        <taxon>Clostridia</taxon>
        <taxon>Lachnospirales</taxon>
        <taxon>Lachnospiraceae</taxon>
        <taxon>Faecalicatena</taxon>
    </lineage>
</organism>
<dbReference type="InterPro" id="IPR022694">
    <property type="entry name" value="3-OHacyl-CoA_DH"/>
</dbReference>
<dbReference type="PANTHER" id="PTHR48075">
    <property type="entry name" value="3-HYDROXYACYL-COA DEHYDROGENASE FAMILY PROTEIN"/>
    <property type="match status" value="1"/>
</dbReference>
<gene>
    <name evidence="8" type="ORF">A8806_11243</name>
</gene>
<evidence type="ECO:0000256" key="5">
    <source>
        <dbReference type="PIRSR" id="PIRSR000105-1"/>
    </source>
</evidence>
<dbReference type="Pfam" id="PF02737">
    <property type="entry name" value="3HCDH_N"/>
    <property type="match status" value="1"/>
</dbReference>
<dbReference type="InterPro" id="IPR006108">
    <property type="entry name" value="3HC_DH_C"/>
</dbReference>
<comment type="similarity">
    <text evidence="2">Belongs to the 3-hydroxyacyl-CoA dehydrogenase family.</text>
</comment>
<dbReference type="PANTHER" id="PTHR48075:SF5">
    <property type="entry name" value="3-HYDROXYBUTYRYL-COA DEHYDROGENASE"/>
    <property type="match status" value="1"/>
</dbReference>
<dbReference type="InterPro" id="IPR008927">
    <property type="entry name" value="6-PGluconate_DH-like_C_sf"/>
</dbReference>
<dbReference type="InterPro" id="IPR036291">
    <property type="entry name" value="NAD(P)-bd_dom_sf"/>
</dbReference>
<dbReference type="SUPFAM" id="SSF51735">
    <property type="entry name" value="NAD(P)-binding Rossmann-fold domains"/>
    <property type="match status" value="1"/>
</dbReference>
<evidence type="ECO:0000313" key="8">
    <source>
        <dbReference type="EMBL" id="PWJ23798.1"/>
    </source>
</evidence>
<feature type="site" description="Important for catalytic activity" evidence="5">
    <location>
        <position position="139"/>
    </location>
</feature>
<feature type="domain" description="3-hydroxyacyl-CoA dehydrogenase C-terminal" evidence="6">
    <location>
        <begin position="186"/>
        <end position="280"/>
    </location>
</feature>